<dbReference type="SUPFAM" id="SSF46689">
    <property type="entry name" value="Homeodomain-like"/>
    <property type="match status" value="1"/>
</dbReference>
<evidence type="ECO:0000313" key="8">
    <source>
        <dbReference type="Proteomes" id="UP000502641"/>
    </source>
</evidence>
<dbReference type="PRINTS" id="PR00455">
    <property type="entry name" value="HTHTETR"/>
</dbReference>
<dbReference type="PANTHER" id="PTHR30055:SF234">
    <property type="entry name" value="HTH-TYPE TRANSCRIPTIONAL REGULATOR BETI"/>
    <property type="match status" value="1"/>
</dbReference>
<dbReference type="RefSeq" id="WP_171150351.1">
    <property type="nucleotide sequence ID" value="NZ_CP053189.1"/>
</dbReference>
<dbReference type="InterPro" id="IPR036271">
    <property type="entry name" value="Tet_transcr_reg_TetR-rel_C_sf"/>
</dbReference>
<evidence type="ECO:0000256" key="1">
    <source>
        <dbReference type="ARBA" id="ARBA00023015"/>
    </source>
</evidence>
<name>A0A6M4PDQ3_9ACTN</name>
<evidence type="ECO:0000313" key="7">
    <source>
        <dbReference type="EMBL" id="QJS08454.1"/>
    </source>
</evidence>
<protein>
    <submittedName>
        <fullName evidence="7">TetR/AcrR family transcriptional regulator</fullName>
    </submittedName>
</protein>
<dbReference type="KEGG" id="sarg:HKX69_02015"/>
<keyword evidence="1" id="KW-0805">Transcription regulation</keyword>
<dbReference type="InterPro" id="IPR050109">
    <property type="entry name" value="HTH-type_TetR-like_transc_reg"/>
</dbReference>
<feature type="DNA-binding region" description="H-T-H motif" evidence="4">
    <location>
        <begin position="24"/>
        <end position="43"/>
    </location>
</feature>
<dbReference type="EMBL" id="CP053189">
    <property type="protein sequence ID" value="QJS08454.1"/>
    <property type="molecule type" value="Genomic_DNA"/>
</dbReference>
<organism evidence="7 8">
    <name type="scientific">Streptomyces argyrophylli</name>
    <dbReference type="NCBI Taxonomy" id="2726118"/>
    <lineage>
        <taxon>Bacteria</taxon>
        <taxon>Bacillati</taxon>
        <taxon>Actinomycetota</taxon>
        <taxon>Actinomycetes</taxon>
        <taxon>Kitasatosporales</taxon>
        <taxon>Streptomycetaceae</taxon>
        <taxon>Streptomyces</taxon>
    </lineage>
</organism>
<keyword evidence="2 4" id="KW-0238">DNA-binding</keyword>
<dbReference type="SUPFAM" id="SSF48498">
    <property type="entry name" value="Tetracyclin repressor-like, C-terminal domain"/>
    <property type="match status" value="1"/>
</dbReference>
<evidence type="ECO:0000256" key="5">
    <source>
        <dbReference type="SAM" id="MobiDB-lite"/>
    </source>
</evidence>
<keyword evidence="3" id="KW-0804">Transcription</keyword>
<evidence type="ECO:0000256" key="2">
    <source>
        <dbReference type="ARBA" id="ARBA00023125"/>
    </source>
</evidence>
<reference evidence="7 8" key="1">
    <citation type="submission" date="2020-05" db="EMBL/GenBank/DDBJ databases">
        <authorList>
            <person name="Li K."/>
        </authorList>
    </citation>
    <scope>NUCLEOTIDE SEQUENCE [LARGE SCALE GENOMIC DNA]</scope>
    <source>
        <strain evidence="8">jing01</strain>
    </source>
</reference>
<dbReference type="AlphaFoldDB" id="A0A6M4PDQ3"/>
<dbReference type="GO" id="GO:0003700">
    <property type="term" value="F:DNA-binding transcription factor activity"/>
    <property type="evidence" value="ECO:0007669"/>
    <property type="project" value="TreeGrafter"/>
</dbReference>
<sequence length="275" mass="29160">MSKRSLILEAATELLEASPTGDVATRGVAEKAGVRQPVIYRLFGDKDTLLAAVVDQGFARYLAAEQAAEPTADPVADLRRGWDQHTQFALEHPNLYRLMAAPGPACVPKAIDEMHALLRATLERVAQAGRLAVEPGRAADIVISANTGVALTLLTRPGTRPGTDLSARVRDVVLAGVLVPEASTGGTSPPVTRGRAATTLAALLRCESPCALSPAERALLCEWLTRLTDDDGATPTPADGGSRTHESRTHESRTHESRTDETRTGGSRTTDRSTT</sequence>
<dbReference type="Gene3D" id="1.10.357.10">
    <property type="entry name" value="Tetracycline Repressor, domain 2"/>
    <property type="match status" value="1"/>
</dbReference>
<dbReference type="PROSITE" id="PS50977">
    <property type="entry name" value="HTH_TETR_2"/>
    <property type="match status" value="1"/>
</dbReference>
<dbReference type="PANTHER" id="PTHR30055">
    <property type="entry name" value="HTH-TYPE TRANSCRIPTIONAL REGULATOR RUTR"/>
    <property type="match status" value="1"/>
</dbReference>
<keyword evidence="8" id="KW-1185">Reference proteome</keyword>
<feature type="compositionally biased region" description="Basic and acidic residues" evidence="5">
    <location>
        <begin position="242"/>
        <end position="275"/>
    </location>
</feature>
<gene>
    <name evidence="7" type="ORF">HKX69_02015</name>
</gene>
<evidence type="ECO:0000259" key="6">
    <source>
        <dbReference type="PROSITE" id="PS50977"/>
    </source>
</evidence>
<proteinExistence type="predicted"/>
<evidence type="ECO:0000256" key="3">
    <source>
        <dbReference type="ARBA" id="ARBA00023163"/>
    </source>
</evidence>
<dbReference type="Pfam" id="PF00440">
    <property type="entry name" value="TetR_N"/>
    <property type="match status" value="1"/>
</dbReference>
<evidence type="ECO:0000256" key="4">
    <source>
        <dbReference type="PROSITE-ProRule" id="PRU00335"/>
    </source>
</evidence>
<feature type="region of interest" description="Disordered" evidence="5">
    <location>
        <begin position="228"/>
        <end position="275"/>
    </location>
</feature>
<dbReference type="InterPro" id="IPR001647">
    <property type="entry name" value="HTH_TetR"/>
</dbReference>
<accession>A0A6M4PDQ3</accession>
<feature type="domain" description="HTH tetR-type" evidence="6">
    <location>
        <begin position="1"/>
        <end position="61"/>
    </location>
</feature>
<dbReference type="InterPro" id="IPR009057">
    <property type="entry name" value="Homeodomain-like_sf"/>
</dbReference>
<dbReference type="Proteomes" id="UP000502641">
    <property type="component" value="Chromosome"/>
</dbReference>
<dbReference type="GO" id="GO:0000976">
    <property type="term" value="F:transcription cis-regulatory region binding"/>
    <property type="evidence" value="ECO:0007669"/>
    <property type="project" value="TreeGrafter"/>
</dbReference>